<dbReference type="Gene3D" id="1.20.1290.10">
    <property type="entry name" value="AhpD-like"/>
    <property type="match status" value="1"/>
</dbReference>
<dbReference type="InterPro" id="IPR029032">
    <property type="entry name" value="AhpD-like"/>
</dbReference>
<dbReference type="SUPFAM" id="SSF69118">
    <property type="entry name" value="AhpD-like"/>
    <property type="match status" value="1"/>
</dbReference>
<evidence type="ECO:0000259" key="1">
    <source>
        <dbReference type="Pfam" id="PF02627"/>
    </source>
</evidence>
<dbReference type="Proteomes" id="UP000184383">
    <property type="component" value="Unassembled WGS sequence"/>
</dbReference>
<sequence length="136" mass="15564">MSSNNLYEQGLQTRREVLGNEHVNRTLSTNTSDFTRPMQEFITSWAWGDVWNRPGLERKQRSLLNIGLLMALNRQPELGMHVRGAINNGLSETEIREAIMHSTVYCGAPAGMEALRTAERVLEEMVERGEYTRELQ</sequence>
<dbReference type="EMBL" id="KV878210">
    <property type="protein sequence ID" value="OJJ38874.1"/>
    <property type="molecule type" value="Genomic_DNA"/>
</dbReference>
<dbReference type="VEuPathDB" id="FungiDB:ASPWEDRAFT_36552"/>
<dbReference type="PANTHER" id="PTHR33570">
    <property type="entry name" value="4-CARBOXYMUCONOLACTONE DECARBOXYLASE FAMILY PROTEIN"/>
    <property type="match status" value="1"/>
</dbReference>
<keyword evidence="3" id="KW-1185">Reference proteome</keyword>
<dbReference type="RefSeq" id="XP_040692550.1">
    <property type="nucleotide sequence ID" value="XM_040834488.1"/>
</dbReference>
<dbReference type="OrthoDB" id="104509at2759"/>
<gene>
    <name evidence="2" type="ORF">ASPWEDRAFT_36552</name>
</gene>
<reference evidence="3" key="1">
    <citation type="journal article" date="2017" name="Genome Biol.">
        <title>Comparative genomics reveals high biological diversity and specific adaptations in the industrially and medically important fungal genus Aspergillus.</title>
        <authorList>
            <person name="de Vries R.P."/>
            <person name="Riley R."/>
            <person name="Wiebenga A."/>
            <person name="Aguilar-Osorio G."/>
            <person name="Amillis S."/>
            <person name="Uchima C.A."/>
            <person name="Anderluh G."/>
            <person name="Asadollahi M."/>
            <person name="Askin M."/>
            <person name="Barry K."/>
            <person name="Battaglia E."/>
            <person name="Bayram O."/>
            <person name="Benocci T."/>
            <person name="Braus-Stromeyer S.A."/>
            <person name="Caldana C."/>
            <person name="Canovas D."/>
            <person name="Cerqueira G.C."/>
            <person name="Chen F."/>
            <person name="Chen W."/>
            <person name="Choi C."/>
            <person name="Clum A."/>
            <person name="Dos Santos R.A."/>
            <person name="Damasio A.R."/>
            <person name="Diallinas G."/>
            <person name="Emri T."/>
            <person name="Fekete E."/>
            <person name="Flipphi M."/>
            <person name="Freyberg S."/>
            <person name="Gallo A."/>
            <person name="Gournas C."/>
            <person name="Habgood R."/>
            <person name="Hainaut M."/>
            <person name="Harispe M.L."/>
            <person name="Henrissat B."/>
            <person name="Hilden K.S."/>
            <person name="Hope R."/>
            <person name="Hossain A."/>
            <person name="Karabika E."/>
            <person name="Karaffa L."/>
            <person name="Karanyi Z."/>
            <person name="Krasevec N."/>
            <person name="Kuo A."/>
            <person name="Kusch H."/>
            <person name="LaButti K."/>
            <person name="Lagendijk E.L."/>
            <person name="Lapidus A."/>
            <person name="Levasseur A."/>
            <person name="Lindquist E."/>
            <person name="Lipzen A."/>
            <person name="Logrieco A.F."/>
            <person name="MacCabe A."/>
            <person name="Maekelae M.R."/>
            <person name="Malavazi I."/>
            <person name="Melin P."/>
            <person name="Meyer V."/>
            <person name="Mielnichuk N."/>
            <person name="Miskei M."/>
            <person name="Molnar A.P."/>
            <person name="Mule G."/>
            <person name="Ngan C.Y."/>
            <person name="Orejas M."/>
            <person name="Orosz E."/>
            <person name="Ouedraogo J.P."/>
            <person name="Overkamp K.M."/>
            <person name="Park H.-S."/>
            <person name="Perrone G."/>
            <person name="Piumi F."/>
            <person name="Punt P.J."/>
            <person name="Ram A.F."/>
            <person name="Ramon A."/>
            <person name="Rauscher S."/>
            <person name="Record E."/>
            <person name="Riano-Pachon D.M."/>
            <person name="Robert V."/>
            <person name="Roehrig J."/>
            <person name="Ruller R."/>
            <person name="Salamov A."/>
            <person name="Salih N.S."/>
            <person name="Samson R.A."/>
            <person name="Sandor E."/>
            <person name="Sanguinetti M."/>
            <person name="Schuetze T."/>
            <person name="Sepcic K."/>
            <person name="Shelest E."/>
            <person name="Sherlock G."/>
            <person name="Sophianopoulou V."/>
            <person name="Squina F.M."/>
            <person name="Sun H."/>
            <person name="Susca A."/>
            <person name="Todd R.B."/>
            <person name="Tsang A."/>
            <person name="Unkles S.E."/>
            <person name="van de Wiele N."/>
            <person name="van Rossen-Uffink D."/>
            <person name="Oliveira J.V."/>
            <person name="Vesth T.C."/>
            <person name="Visser J."/>
            <person name="Yu J.-H."/>
            <person name="Zhou M."/>
            <person name="Andersen M.R."/>
            <person name="Archer D.B."/>
            <person name="Baker S.E."/>
            <person name="Benoit I."/>
            <person name="Brakhage A.A."/>
            <person name="Braus G.H."/>
            <person name="Fischer R."/>
            <person name="Frisvad J.C."/>
            <person name="Goldman G.H."/>
            <person name="Houbraken J."/>
            <person name="Oakley B."/>
            <person name="Pocsi I."/>
            <person name="Scazzocchio C."/>
            <person name="Seiboth B."/>
            <person name="vanKuyk P.A."/>
            <person name="Wortman J."/>
            <person name="Dyer P.S."/>
            <person name="Grigoriev I.V."/>
        </authorList>
    </citation>
    <scope>NUCLEOTIDE SEQUENCE [LARGE SCALE GENOMIC DNA]</scope>
    <source>
        <strain evidence="3">DTO 134E9</strain>
    </source>
</reference>
<evidence type="ECO:0000313" key="3">
    <source>
        <dbReference type="Proteomes" id="UP000184383"/>
    </source>
</evidence>
<dbReference type="PANTHER" id="PTHR33570:SF2">
    <property type="entry name" value="CARBOXYMUCONOLACTONE DECARBOXYLASE-LIKE DOMAIN-CONTAINING PROTEIN"/>
    <property type="match status" value="1"/>
</dbReference>
<evidence type="ECO:0000313" key="2">
    <source>
        <dbReference type="EMBL" id="OJJ38874.1"/>
    </source>
</evidence>
<protein>
    <recommendedName>
        <fullName evidence="1">Carboxymuconolactone decarboxylase-like domain-containing protein</fullName>
    </recommendedName>
</protein>
<dbReference type="Pfam" id="PF02627">
    <property type="entry name" value="CMD"/>
    <property type="match status" value="1"/>
</dbReference>
<dbReference type="AlphaFoldDB" id="A0A1L9RVG7"/>
<name>A0A1L9RVG7_ASPWE</name>
<accession>A0A1L9RVG7</accession>
<feature type="domain" description="Carboxymuconolactone decarboxylase-like" evidence="1">
    <location>
        <begin position="38"/>
        <end position="119"/>
    </location>
</feature>
<organism evidence="2 3">
    <name type="scientific">Aspergillus wentii DTO 134E9</name>
    <dbReference type="NCBI Taxonomy" id="1073089"/>
    <lineage>
        <taxon>Eukaryota</taxon>
        <taxon>Fungi</taxon>
        <taxon>Dikarya</taxon>
        <taxon>Ascomycota</taxon>
        <taxon>Pezizomycotina</taxon>
        <taxon>Eurotiomycetes</taxon>
        <taxon>Eurotiomycetidae</taxon>
        <taxon>Eurotiales</taxon>
        <taxon>Aspergillaceae</taxon>
        <taxon>Aspergillus</taxon>
        <taxon>Aspergillus subgen. Cremei</taxon>
    </lineage>
</organism>
<dbReference type="STRING" id="1073089.A0A1L9RVG7"/>
<dbReference type="GeneID" id="63750336"/>
<dbReference type="InterPro" id="IPR052512">
    <property type="entry name" value="4CMD/NDH-1_regulator"/>
</dbReference>
<dbReference type="GO" id="GO:0051920">
    <property type="term" value="F:peroxiredoxin activity"/>
    <property type="evidence" value="ECO:0007669"/>
    <property type="project" value="InterPro"/>
</dbReference>
<dbReference type="InterPro" id="IPR003779">
    <property type="entry name" value="CMD-like"/>
</dbReference>
<proteinExistence type="predicted"/>